<proteinExistence type="predicted"/>
<dbReference type="EMBL" id="JAJUBC010000001">
    <property type="protein sequence ID" value="MDD1791724.1"/>
    <property type="molecule type" value="Genomic_DNA"/>
</dbReference>
<dbReference type="Pfam" id="PF14518">
    <property type="entry name" value="Haem_oxygenas_2"/>
    <property type="match status" value="1"/>
</dbReference>
<evidence type="ECO:0000313" key="1">
    <source>
        <dbReference type="EMBL" id="MDD1791724.1"/>
    </source>
</evidence>
<reference evidence="1" key="1">
    <citation type="submission" date="2021-12" db="EMBL/GenBank/DDBJ databases">
        <title>Enterovibrio ZSDZ35 sp. nov. and Enterovibrio ZSDZ42 sp. nov., isolated from coastal seawater in Qingdao.</title>
        <authorList>
            <person name="Zhang P."/>
        </authorList>
    </citation>
    <scope>NUCLEOTIDE SEQUENCE</scope>
    <source>
        <strain evidence="1">ZSDZ42</strain>
    </source>
</reference>
<dbReference type="Proteomes" id="UP001149400">
    <property type="component" value="Unassembled WGS sequence"/>
</dbReference>
<evidence type="ECO:0000313" key="2">
    <source>
        <dbReference type="Proteomes" id="UP001149400"/>
    </source>
</evidence>
<keyword evidence="2" id="KW-1185">Reference proteome</keyword>
<dbReference type="RefSeq" id="WP_274162672.1">
    <property type="nucleotide sequence ID" value="NZ_JAJUBC010000001.1"/>
</dbReference>
<dbReference type="InterPro" id="IPR016084">
    <property type="entry name" value="Haem_Oase-like_multi-hlx"/>
</dbReference>
<protein>
    <submittedName>
        <fullName evidence="1">Iron-containing redox enzyme family protein</fullName>
    </submittedName>
</protein>
<name>A0ABT5QUN5_9GAMM</name>
<gene>
    <name evidence="1" type="ORF">LRP50_01090</name>
</gene>
<comment type="caution">
    <text evidence="1">The sequence shown here is derived from an EMBL/GenBank/DDBJ whole genome shotgun (WGS) entry which is preliminary data.</text>
</comment>
<organism evidence="1 2">
    <name type="scientific">Enterovibrio gelatinilyticus</name>
    <dbReference type="NCBI Taxonomy" id="2899819"/>
    <lineage>
        <taxon>Bacteria</taxon>
        <taxon>Pseudomonadati</taxon>
        <taxon>Pseudomonadota</taxon>
        <taxon>Gammaproteobacteria</taxon>
        <taxon>Vibrionales</taxon>
        <taxon>Vibrionaceae</taxon>
        <taxon>Enterovibrio</taxon>
    </lineage>
</organism>
<dbReference type="Gene3D" id="1.20.910.10">
    <property type="entry name" value="Heme oxygenase-like"/>
    <property type="match status" value="1"/>
</dbReference>
<accession>A0ABT5QUN5</accession>
<dbReference type="SUPFAM" id="SSF48613">
    <property type="entry name" value="Heme oxygenase-like"/>
    <property type="match status" value="1"/>
</dbReference>
<sequence>MNMSNSLFDTPIFRKGVSITKSEDTVHINYRDQGCEISTSDFVELPNVLADLSEGVIAERELPAKYPALSSHIPDLIRELDRLSLLTEAVPTLPDKVMSGMEFVKDLQRMVTALMNKKGNSVLYDRMVSEQVTKQELVGYALEYFHIVRNAPMALGPALSKQCPNSTRRALMELFIDEHDHDKLLYSTAASIGITKNQLDATAPLPATFALYSTLETLARQHFLSFCSCLFLFEEPYPSFNSAFVDSCHRLGLPETFFEPIARHADINESGEHQNITEELLKPYTAISHHEQNVIKINIHALVETMYWQDRQISEYYSNAENTLRIFS</sequence>